<dbReference type="EMBL" id="OE001691">
    <property type="protein sequence ID" value="CAD7457412.1"/>
    <property type="molecule type" value="Genomic_DNA"/>
</dbReference>
<dbReference type="PANTHER" id="PTHR19139:SF291">
    <property type="entry name" value="AQUAPORIN"/>
    <property type="match status" value="1"/>
</dbReference>
<dbReference type="InterPro" id="IPR034294">
    <property type="entry name" value="Aquaporin_transptr"/>
</dbReference>
<evidence type="ECO:0000256" key="2">
    <source>
        <dbReference type="ARBA" id="ARBA00006175"/>
    </source>
</evidence>
<keyword evidence="8 10" id="KW-0472">Membrane</keyword>
<evidence type="ECO:0000256" key="7">
    <source>
        <dbReference type="ARBA" id="ARBA00022989"/>
    </source>
</evidence>
<protein>
    <submittedName>
        <fullName evidence="11">Uncharacterized protein</fullName>
    </submittedName>
</protein>
<evidence type="ECO:0000256" key="10">
    <source>
        <dbReference type="SAM" id="Phobius"/>
    </source>
</evidence>
<feature type="transmembrane region" description="Helical" evidence="10">
    <location>
        <begin position="104"/>
        <end position="126"/>
    </location>
</feature>
<keyword evidence="5 9" id="KW-0812">Transmembrane</keyword>
<keyword evidence="6" id="KW-0677">Repeat</keyword>
<comment type="similarity">
    <text evidence="2 9">Belongs to the MIP/aquaporin (TC 1.A.8) family.</text>
</comment>
<evidence type="ECO:0000256" key="5">
    <source>
        <dbReference type="ARBA" id="ARBA00022692"/>
    </source>
</evidence>
<organism evidence="11">
    <name type="scientific">Timema tahoe</name>
    <dbReference type="NCBI Taxonomy" id="61484"/>
    <lineage>
        <taxon>Eukaryota</taxon>
        <taxon>Metazoa</taxon>
        <taxon>Ecdysozoa</taxon>
        <taxon>Arthropoda</taxon>
        <taxon>Hexapoda</taxon>
        <taxon>Insecta</taxon>
        <taxon>Pterygota</taxon>
        <taxon>Neoptera</taxon>
        <taxon>Polyneoptera</taxon>
        <taxon>Phasmatodea</taxon>
        <taxon>Timematodea</taxon>
        <taxon>Timematoidea</taxon>
        <taxon>Timematidae</taxon>
        <taxon>Timema</taxon>
    </lineage>
</organism>
<feature type="transmembrane region" description="Helical" evidence="10">
    <location>
        <begin position="146"/>
        <end position="166"/>
    </location>
</feature>
<dbReference type="GO" id="GO:0015267">
    <property type="term" value="F:channel activity"/>
    <property type="evidence" value="ECO:0007669"/>
    <property type="project" value="InterPro"/>
</dbReference>
<feature type="transmembrane region" description="Helical" evidence="10">
    <location>
        <begin position="178"/>
        <end position="198"/>
    </location>
</feature>
<dbReference type="PRINTS" id="PR00783">
    <property type="entry name" value="MINTRINSICP"/>
</dbReference>
<dbReference type="Gene3D" id="1.20.1080.10">
    <property type="entry name" value="Glycerol uptake facilitator protein"/>
    <property type="match status" value="1"/>
</dbReference>
<evidence type="ECO:0000256" key="1">
    <source>
        <dbReference type="ARBA" id="ARBA00004141"/>
    </source>
</evidence>
<name>A0A7R9IFI2_9NEOP</name>
<reference evidence="11" key="1">
    <citation type="submission" date="2020-11" db="EMBL/GenBank/DDBJ databases">
        <authorList>
            <person name="Tran Van P."/>
        </authorList>
    </citation>
    <scope>NUCLEOTIDE SEQUENCE</scope>
</reference>
<evidence type="ECO:0000256" key="9">
    <source>
        <dbReference type="RuleBase" id="RU000477"/>
    </source>
</evidence>
<dbReference type="GO" id="GO:0005886">
    <property type="term" value="C:plasma membrane"/>
    <property type="evidence" value="ECO:0007669"/>
    <property type="project" value="TreeGrafter"/>
</dbReference>
<dbReference type="PANTHER" id="PTHR19139">
    <property type="entry name" value="AQUAPORIN TRANSPORTER"/>
    <property type="match status" value="1"/>
</dbReference>
<proteinExistence type="inferred from homology"/>
<dbReference type="CDD" id="cd00333">
    <property type="entry name" value="MIP"/>
    <property type="match status" value="1"/>
</dbReference>
<feature type="transmembrane region" description="Helical" evidence="10">
    <location>
        <begin position="220"/>
        <end position="241"/>
    </location>
</feature>
<evidence type="ECO:0000313" key="11">
    <source>
        <dbReference type="EMBL" id="CAD7457412.1"/>
    </source>
</evidence>
<dbReference type="SUPFAM" id="SSF81338">
    <property type="entry name" value="Aquaporin-like"/>
    <property type="match status" value="1"/>
</dbReference>
<keyword evidence="4 9" id="KW-0813">Transport</keyword>
<evidence type="ECO:0000256" key="8">
    <source>
        <dbReference type="ARBA" id="ARBA00023136"/>
    </source>
</evidence>
<dbReference type="Pfam" id="PF00230">
    <property type="entry name" value="MIP"/>
    <property type="match status" value="1"/>
</dbReference>
<dbReference type="AlphaFoldDB" id="A0A7R9IFI2"/>
<sequence length="255" mass="26995">MSSHGIGDPDSTLTVTSLLDHCPTHSSTGGVVCTFINWWSGLHIHQLVRWSAHSSTGGVICTFINWWGSLHIHQLALGHVSGGHINPAVTCGLLVTGHVSLLKAIFYIIVQCIGAVAGSAVLKVVTPAENVGSLGLTTLNEMVTPLQGLVVEAVITFILVLVVQGVCDDTRGDVKGSVPLAIGLSIATCHFAAIQYTGSSMNPARTFGPAVMTGIWENHWVYWAGPLLGGVCAGLVYRFLFQAKKGDEETSSYDF</sequence>
<gene>
    <name evidence="11" type="ORF">TTEB3V08_LOCUS5405</name>
</gene>
<evidence type="ECO:0000256" key="6">
    <source>
        <dbReference type="ARBA" id="ARBA00022737"/>
    </source>
</evidence>
<evidence type="ECO:0000256" key="4">
    <source>
        <dbReference type="ARBA" id="ARBA00022448"/>
    </source>
</evidence>
<accession>A0A7R9IFI2</accession>
<dbReference type="InterPro" id="IPR023271">
    <property type="entry name" value="Aquaporin-like"/>
</dbReference>
<keyword evidence="7 10" id="KW-1133">Transmembrane helix</keyword>
<dbReference type="InterPro" id="IPR000425">
    <property type="entry name" value="MIP"/>
</dbReference>
<comment type="subunit">
    <text evidence="3">Homotetramer.</text>
</comment>
<comment type="subcellular location">
    <subcellularLocation>
        <location evidence="1">Membrane</location>
        <topology evidence="1">Multi-pass membrane protein</topology>
    </subcellularLocation>
</comment>
<evidence type="ECO:0000256" key="3">
    <source>
        <dbReference type="ARBA" id="ARBA00011881"/>
    </source>
</evidence>